<sequence length="207" mass="23824">KSGHSGEVLEPSASYHEYKSPSSANKVLPCWLTDMFKSLLFLLWFSLALTYGYVSRLPDSDDPQDFWNDSDDSFLEPITISDDFLPPKQEEFCGEEKIEVGPVCPVLAERFPHFNSCCQHHVMCYSSCSSRTSKAECDLEFGQCLQKECMRNLVAPDIHEQRRCITSWAWNGDDMREFGVSRASDFNCNAFDSFRRKCDFFFDVPVR</sequence>
<name>A0A1Y1ZC46_9FUNG</name>
<proteinExistence type="predicted"/>
<accession>A0A1Y1ZC46</accession>
<gene>
    <name evidence="1" type="ORF">K493DRAFT_384386</name>
</gene>
<evidence type="ECO:0000313" key="1">
    <source>
        <dbReference type="EMBL" id="ORY07840.1"/>
    </source>
</evidence>
<evidence type="ECO:0000313" key="2">
    <source>
        <dbReference type="Proteomes" id="UP000193498"/>
    </source>
</evidence>
<feature type="non-terminal residue" evidence="1">
    <location>
        <position position="1"/>
    </location>
</feature>
<dbReference type="Proteomes" id="UP000193498">
    <property type="component" value="Unassembled WGS sequence"/>
</dbReference>
<organism evidence="1 2">
    <name type="scientific">Basidiobolus meristosporus CBS 931.73</name>
    <dbReference type="NCBI Taxonomy" id="1314790"/>
    <lineage>
        <taxon>Eukaryota</taxon>
        <taxon>Fungi</taxon>
        <taxon>Fungi incertae sedis</taxon>
        <taxon>Zoopagomycota</taxon>
        <taxon>Entomophthoromycotina</taxon>
        <taxon>Basidiobolomycetes</taxon>
        <taxon>Basidiobolales</taxon>
        <taxon>Basidiobolaceae</taxon>
        <taxon>Basidiobolus</taxon>
    </lineage>
</organism>
<reference evidence="1 2" key="1">
    <citation type="submission" date="2016-07" db="EMBL/GenBank/DDBJ databases">
        <title>Pervasive Adenine N6-methylation of Active Genes in Fungi.</title>
        <authorList>
            <consortium name="DOE Joint Genome Institute"/>
            <person name="Mondo S.J."/>
            <person name="Dannebaum R.O."/>
            <person name="Kuo R.C."/>
            <person name="Labutti K."/>
            <person name="Haridas S."/>
            <person name="Kuo A."/>
            <person name="Salamov A."/>
            <person name="Ahrendt S.R."/>
            <person name="Lipzen A."/>
            <person name="Sullivan W."/>
            <person name="Andreopoulos W.B."/>
            <person name="Clum A."/>
            <person name="Lindquist E."/>
            <person name="Daum C."/>
            <person name="Ramamoorthy G.K."/>
            <person name="Gryganskyi A."/>
            <person name="Culley D."/>
            <person name="Magnuson J.K."/>
            <person name="James T.Y."/>
            <person name="O'Malley M.A."/>
            <person name="Stajich J.E."/>
            <person name="Spatafora J.W."/>
            <person name="Visel A."/>
            <person name="Grigoriev I.V."/>
        </authorList>
    </citation>
    <scope>NUCLEOTIDE SEQUENCE [LARGE SCALE GENOMIC DNA]</scope>
    <source>
        <strain evidence="1 2">CBS 931.73</strain>
    </source>
</reference>
<comment type="caution">
    <text evidence="1">The sequence shown here is derived from an EMBL/GenBank/DDBJ whole genome shotgun (WGS) entry which is preliminary data.</text>
</comment>
<keyword evidence="2" id="KW-1185">Reference proteome</keyword>
<protein>
    <submittedName>
        <fullName evidence="1">Uncharacterized protein</fullName>
    </submittedName>
</protein>
<dbReference type="EMBL" id="MCFE01000005">
    <property type="protein sequence ID" value="ORY07840.1"/>
    <property type="molecule type" value="Genomic_DNA"/>
</dbReference>
<dbReference type="InParanoid" id="A0A1Y1ZC46"/>
<dbReference type="AlphaFoldDB" id="A0A1Y1ZC46"/>